<evidence type="ECO:0000313" key="9">
    <source>
        <dbReference type="RefSeq" id="XP_015517922.2"/>
    </source>
</evidence>
<dbReference type="GO" id="GO:0140469">
    <property type="term" value="P:GCN2-mediated signaling"/>
    <property type="evidence" value="ECO:0007669"/>
    <property type="project" value="TreeGrafter"/>
</dbReference>
<dbReference type="AlphaFoldDB" id="A0A6J0BUI0"/>
<evidence type="ECO:0000256" key="5">
    <source>
        <dbReference type="ARBA" id="ARBA00022845"/>
    </source>
</evidence>
<protein>
    <submittedName>
        <fullName evidence="9">Protein IMPACT-A isoform X1</fullName>
    </submittedName>
</protein>
<dbReference type="PROSITE" id="PS50908">
    <property type="entry name" value="RWD"/>
    <property type="match status" value="1"/>
</dbReference>
<dbReference type="SUPFAM" id="SSF54211">
    <property type="entry name" value="Ribosomal protein S5 domain 2-like"/>
    <property type="match status" value="1"/>
</dbReference>
<evidence type="ECO:0000256" key="4">
    <source>
        <dbReference type="ARBA" id="ARBA00022491"/>
    </source>
</evidence>
<dbReference type="Pfam" id="PF01205">
    <property type="entry name" value="Impact_N"/>
    <property type="match status" value="1"/>
</dbReference>
<evidence type="ECO:0000256" key="6">
    <source>
        <dbReference type="ARBA" id="ARBA00023016"/>
    </source>
</evidence>
<reference evidence="9" key="1">
    <citation type="submission" date="2025-08" db="UniProtKB">
        <authorList>
            <consortium name="RefSeq"/>
        </authorList>
    </citation>
    <scope>IDENTIFICATION</scope>
    <source>
        <tissue evidence="9">Thorax and Abdomen</tissue>
    </source>
</reference>
<dbReference type="InterPro" id="IPR006575">
    <property type="entry name" value="RWD_dom"/>
</dbReference>
<keyword evidence="8" id="KW-1185">Reference proteome</keyword>
<dbReference type="InterPro" id="IPR016135">
    <property type="entry name" value="UBQ-conjugating_enzyme/RWD"/>
</dbReference>
<dbReference type="InterPro" id="IPR001498">
    <property type="entry name" value="Impact_N"/>
</dbReference>
<comment type="similarity">
    <text evidence="2">Belongs to the IMPACT family.</text>
</comment>
<dbReference type="InterPro" id="IPR023582">
    <property type="entry name" value="Impact"/>
</dbReference>
<dbReference type="CDD" id="cd23821">
    <property type="entry name" value="RWD_IMPACT"/>
    <property type="match status" value="1"/>
</dbReference>
<organism evidence="9">
    <name type="scientific">Neodiprion lecontei</name>
    <name type="common">Redheaded pine sawfly</name>
    <dbReference type="NCBI Taxonomy" id="441921"/>
    <lineage>
        <taxon>Eukaryota</taxon>
        <taxon>Metazoa</taxon>
        <taxon>Ecdysozoa</taxon>
        <taxon>Arthropoda</taxon>
        <taxon>Hexapoda</taxon>
        <taxon>Insecta</taxon>
        <taxon>Pterygota</taxon>
        <taxon>Neoptera</taxon>
        <taxon>Endopterygota</taxon>
        <taxon>Hymenoptera</taxon>
        <taxon>Tenthredinoidea</taxon>
        <taxon>Diprionidae</taxon>
        <taxon>Diprioninae</taxon>
        <taxon>Neodiprion</taxon>
    </lineage>
</organism>
<evidence type="ECO:0000256" key="2">
    <source>
        <dbReference type="ARBA" id="ARBA00007665"/>
    </source>
</evidence>
<evidence type="ECO:0000259" key="7">
    <source>
        <dbReference type="PROSITE" id="PS50908"/>
    </source>
</evidence>
<gene>
    <name evidence="9" type="primary">LOC107222901</name>
</gene>
<dbReference type="InterPro" id="IPR020569">
    <property type="entry name" value="UPF0029_Impact_CS"/>
</dbReference>
<keyword evidence="4" id="KW-0678">Repressor</keyword>
<dbReference type="KEGG" id="nlo:107222901"/>
<dbReference type="PANTHER" id="PTHR16301">
    <property type="entry name" value="IMPACT-RELATED"/>
    <property type="match status" value="1"/>
</dbReference>
<dbReference type="InParanoid" id="A0A6J0BUI0"/>
<feature type="domain" description="RWD" evidence="7">
    <location>
        <begin position="9"/>
        <end position="107"/>
    </location>
</feature>
<keyword evidence="6" id="KW-0346">Stress response</keyword>
<dbReference type="InterPro" id="IPR036956">
    <property type="entry name" value="Impact_N_sf"/>
</dbReference>
<keyword evidence="3" id="KW-0963">Cytoplasm</keyword>
<dbReference type="GO" id="GO:0005737">
    <property type="term" value="C:cytoplasm"/>
    <property type="evidence" value="ECO:0007669"/>
    <property type="project" value="UniProtKB-SubCell"/>
</dbReference>
<dbReference type="Proteomes" id="UP000829291">
    <property type="component" value="Chromosome 7"/>
</dbReference>
<dbReference type="Gene3D" id="3.10.110.10">
    <property type="entry name" value="Ubiquitin Conjugating Enzyme"/>
    <property type="match status" value="1"/>
</dbReference>
<dbReference type="GeneID" id="107222901"/>
<dbReference type="PANTHER" id="PTHR16301:SF25">
    <property type="entry name" value="PROTEIN IMPACT"/>
    <property type="match status" value="1"/>
</dbReference>
<comment type="subcellular location">
    <subcellularLocation>
        <location evidence="1">Cytoplasm</location>
    </subcellularLocation>
</comment>
<dbReference type="SMART" id="SM00591">
    <property type="entry name" value="RWD"/>
    <property type="match status" value="1"/>
</dbReference>
<evidence type="ECO:0000256" key="3">
    <source>
        <dbReference type="ARBA" id="ARBA00022490"/>
    </source>
</evidence>
<dbReference type="PROSITE" id="PS00910">
    <property type="entry name" value="UPF0029"/>
    <property type="match status" value="1"/>
</dbReference>
<evidence type="ECO:0000256" key="1">
    <source>
        <dbReference type="ARBA" id="ARBA00004496"/>
    </source>
</evidence>
<dbReference type="OrthoDB" id="69641at2759"/>
<dbReference type="Pfam" id="PF05773">
    <property type="entry name" value="RWD"/>
    <property type="match status" value="1"/>
</dbReference>
<dbReference type="GO" id="GO:0006446">
    <property type="term" value="P:regulation of translational initiation"/>
    <property type="evidence" value="ECO:0007669"/>
    <property type="project" value="TreeGrafter"/>
</dbReference>
<name>A0A6J0BUI0_NEOLC</name>
<dbReference type="RefSeq" id="XP_015517922.2">
    <property type="nucleotide sequence ID" value="XM_015662436.2"/>
</dbReference>
<keyword evidence="5" id="KW-0810">Translation regulation</keyword>
<proteinExistence type="inferred from homology"/>
<dbReference type="InterPro" id="IPR020568">
    <property type="entry name" value="Ribosomal_Su5_D2-typ_SF"/>
</dbReference>
<evidence type="ECO:0000313" key="8">
    <source>
        <dbReference type="Proteomes" id="UP000829291"/>
    </source>
</evidence>
<accession>A0A6J0BUI0</accession>
<dbReference type="SUPFAM" id="SSF54495">
    <property type="entry name" value="UBC-like"/>
    <property type="match status" value="1"/>
</dbReference>
<sequence length="275" mass="31424">MDDLSLQVDEIEALVAIYDKEWQTTDEENRAYCINIRNGDSVVRLYIKLPSNYPSSVSPTYEISAPHLSESQKNHIHRLLDEVCLTNLGQNVIFQLVEKVREVLQFNFEGSAWSELESWPESEEINIVEPQKMRPNNAEYECPDILHGGVIMDRKSSFQGHAAIVHSVKQVEQVIHKLLEAKKIQQATHNVYAYRIYRQDVNCFLQDCEDDGETQAGSRLLHLLQVMGVKDVVVIVSRWYGGIQLGPDRFRHINNAARQVLATGNLIPDKARKKA</sequence>
<dbReference type="Gene3D" id="3.30.230.30">
    <property type="entry name" value="Impact, N-terminal domain"/>
    <property type="match status" value="1"/>
</dbReference>